<dbReference type="EMBL" id="JARBHB010000011">
    <property type="protein sequence ID" value="KAJ8873352.1"/>
    <property type="molecule type" value="Genomic_DNA"/>
</dbReference>
<proteinExistence type="predicted"/>
<evidence type="ECO:0000313" key="2">
    <source>
        <dbReference type="EMBL" id="KAJ8873352.1"/>
    </source>
</evidence>
<protein>
    <submittedName>
        <fullName evidence="2">Uncharacterized protein</fullName>
    </submittedName>
</protein>
<organism evidence="2 3">
    <name type="scientific">Dryococelus australis</name>
    <dbReference type="NCBI Taxonomy" id="614101"/>
    <lineage>
        <taxon>Eukaryota</taxon>
        <taxon>Metazoa</taxon>
        <taxon>Ecdysozoa</taxon>
        <taxon>Arthropoda</taxon>
        <taxon>Hexapoda</taxon>
        <taxon>Insecta</taxon>
        <taxon>Pterygota</taxon>
        <taxon>Neoptera</taxon>
        <taxon>Polyneoptera</taxon>
        <taxon>Phasmatodea</taxon>
        <taxon>Verophasmatodea</taxon>
        <taxon>Anareolatae</taxon>
        <taxon>Phasmatidae</taxon>
        <taxon>Eurycanthinae</taxon>
        <taxon>Dryococelus</taxon>
    </lineage>
</organism>
<dbReference type="Proteomes" id="UP001159363">
    <property type="component" value="Chromosome 10"/>
</dbReference>
<accession>A0ABQ9GMX4</accession>
<reference evidence="2 3" key="1">
    <citation type="submission" date="2023-02" db="EMBL/GenBank/DDBJ databases">
        <title>LHISI_Scaffold_Assembly.</title>
        <authorList>
            <person name="Stuart O.P."/>
            <person name="Cleave R."/>
            <person name="Magrath M.J.L."/>
            <person name="Mikheyev A.S."/>
        </authorList>
    </citation>
    <scope>NUCLEOTIDE SEQUENCE [LARGE SCALE GENOMIC DNA]</scope>
    <source>
        <strain evidence="2">Daus_M_001</strain>
        <tissue evidence="2">Leg muscle</tissue>
    </source>
</reference>
<gene>
    <name evidence="2" type="ORF">PR048_026986</name>
</gene>
<evidence type="ECO:0000256" key="1">
    <source>
        <dbReference type="SAM" id="MobiDB-lite"/>
    </source>
</evidence>
<feature type="compositionally biased region" description="Basic and acidic residues" evidence="1">
    <location>
        <begin position="295"/>
        <end position="308"/>
    </location>
</feature>
<name>A0ABQ9GMX4_9NEOP</name>
<evidence type="ECO:0000313" key="3">
    <source>
        <dbReference type="Proteomes" id="UP001159363"/>
    </source>
</evidence>
<sequence>MGHAHLARYGAYASGGYVVDVLTYHFLKPNSAHRLRTASITHVPLRHGKPNAGTKGRRKRKNIRVNRPDSAIFPARFPLCENPRMTLPGLKPGSPGWETNSLTTTPPRPRAVFSSMCVQVRAVNTKAGLVALLIAFAVTTPIATVHEGRTRRIDRVRCHNSYCNAVRLLASRLGEPGSISGRVTPGFSQVGIVPEDAAGRRVFSGGGGGSFSFAFPANHNFTLVGSKDLVFISEAIILAIDCMYIEERRWSQVLHSQAPGDRNKCRFCDRLPDVKDERSLLPLVLLSLKQRYSKREGHQSSRASESRFRRIREKQKPSSIEPQLRGNMKYEAIGEHTSPPAQPSSVAILLQSSYYKFGLSLTTEFNLSAGEVDVEILRTLPIRVTEASMEQRGNEMVGKREIPEKTRRPMASYGTIPTCENPEPNTPNGMIPVIDEVDRSRWLRPTNLRVPTLNCFSTNTPSENGAVWLLGYIKRLYLPPVVQPPILDAGRSGFECRVIIKDDSYLGLNNSIETQHTRLLIGRLVAGNRDRDIRVSRAINIVGTSRVISAVPSRSRPYMALMMMHSFHQGEQRLISAAVAPRFSHVGIAPNDAAGWRGFLRDIPFPPYSFIPALRHTQLDSPSNIVVAAEPASIPDRATPGFSQVGIVTVPLVGGYSRGSSASLAFAFWR</sequence>
<comment type="caution">
    <text evidence="2">The sequence shown here is derived from an EMBL/GenBank/DDBJ whole genome shotgun (WGS) entry which is preliminary data.</text>
</comment>
<keyword evidence="3" id="KW-1185">Reference proteome</keyword>
<feature type="region of interest" description="Disordered" evidence="1">
    <location>
        <begin position="295"/>
        <end position="322"/>
    </location>
</feature>